<dbReference type="InterPro" id="IPR050853">
    <property type="entry name" value="WD_repeat_DNA-damage-binding"/>
</dbReference>
<dbReference type="GO" id="GO:0005634">
    <property type="term" value="C:nucleus"/>
    <property type="evidence" value="ECO:0007669"/>
    <property type="project" value="TreeGrafter"/>
</dbReference>
<gene>
    <name evidence="6" type="ORF">SMAR0320_LOCUS4788</name>
</gene>
<evidence type="ECO:0000256" key="4">
    <source>
        <dbReference type="PROSITE-ProRule" id="PRU00221"/>
    </source>
</evidence>
<feature type="region of interest" description="Disordered" evidence="5">
    <location>
        <begin position="71"/>
        <end position="92"/>
    </location>
</feature>
<feature type="region of interest" description="Disordered" evidence="5">
    <location>
        <begin position="1"/>
        <end position="20"/>
    </location>
</feature>
<keyword evidence="2 4" id="KW-0853">WD repeat</keyword>
<dbReference type="AlphaFoldDB" id="A0A7S2KTI2"/>
<evidence type="ECO:0000313" key="6">
    <source>
        <dbReference type="EMBL" id="CAD9584964.1"/>
    </source>
</evidence>
<organism evidence="6">
    <name type="scientific">Skeletonema marinoi</name>
    <dbReference type="NCBI Taxonomy" id="267567"/>
    <lineage>
        <taxon>Eukaryota</taxon>
        <taxon>Sar</taxon>
        <taxon>Stramenopiles</taxon>
        <taxon>Ochrophyta</taxon>
        <taxon>Bacillariophyta</taxon>
        <taxon>Coscinodiscophyceae</taxon>
        <taxon>Thalassiosirophycidae</taxon>
        <taxon>Thalassiosirales</taxon>
        <taxon>Skeletonemataceae</taxon>
        <taxon>Skeletonema</taxon>
        <taxon>Skeletonema marinoi-dohrnii complex</taxon>
    </lineage>
</organism>
<dbReference type="PANTHER" id="PTHR14773:SF0">
    <property type="entry name" value="WD REPEAT-CONTAINING PROTEIN 76"/>
    <property type="match status" value="1"/>
</dbReference>
<evidence type="ECO:0000256" key="3">
    <source>
        <dbReference type="ARBA" id="ARBA00022737"/>
    </source>
</evidence>
<comment type="similarity">
    <text evidence="1">Belongs to the WD repeat DDB2/WDR76 family.</text>
</comment>
<feature type="compositionally biased region" description="Basic residues" evidence="5">
    <location>
        <begin position="75"/>
        <end position="92"/>
    </location>
</feature>
<dbReference type="Gene3D" id="2.130.10.10">
    <property type="entry name" value="YVTN repeat-like/Quinoprotein amine dehydrogenase"/>
    <property type="match status" value="1"/>
</dbReference>
<feature type="repeat" description="WD" evidence="4">
    <location>
        <begin position="389"/>
        <end position="423"/>
    </location>
</feature>
<dbReference type="PROSITE" id="PS50082">
    <property type="entry name" value="WD_REPEATS_2"/>
    <property type="match status" value="1"/>
</dbReference>
<dbReference type="PANTHER" id="PTHR14773">
    <property type="entry name" value="WD REPEAT-CONTAINING PROTEIN 76"/>
    <property type="match status" value="1"/>
</dbReference>
<dbReference type="InterPro" id="IPR015943">
    <property type="entry name" value="WD40/YVTN_repeat-like_dom_sf"/>
</dbReference>
<proteinExistence type="inferred from homology"/>
<evidence type="ECO:0000256" key="5">
    <source>
        <dbReference type="SAM" id="MobiDB-lite"/>
    </source>
</evidence>
<dbReference type="Pfam" id="PF00400">
    <property type="entry name" value="WD40"/>
    <property type="match status" value="2"/>
</dbReference>
<evidence type="ECO:0000256" key="2">
    <source>
        <dbReference type="ARBA" id="ARBA00022574"/>
    </source>
</evidence>
<keyword evidence="3" id="KW-0677">Repeat</keyword>
<dbReference type="InterPro" id="IPR036322">
    <property type="entry name" value="WD40_repeat_dom_sf"/>
</dbReference>
<sequence>MRTTRSRAVSGDSDDDDAPQTFMFQGKAYESYQEMVNAKRQRNQDVLASSGLLGAKAAIDDAVLEQKAAKAASRGLKRSKAPRQPLPRRKSSRLQGVAASGIYVESELAAGKVVVAGGLYTPNDSEEESKFFNDRINDGSDLTVSEAVELCGSKWSKEGSVEAAEQFMKQSLSDITKTFSSTSSRKGSPDSVRSVPGKSITSKTLQSNLNALSLESETCVAKVTPERIYSVACHPNPNHIIACAGDKRGHVGIWNVDQYGAEAKQEDESSSDGVHLFKPFNGAVSSMTWNQSGTSLLAASYDGSVRSFDVEKQAFKEVFATYSDDDVYKDKLGYNLHGGYRSWLQSLELDHRFGSECFFLSTSEGSVMHVDLRSKRKVTFDQTLSERKINSMSLHPNGYTMATAGLSTVVQLWDIRSMSDSKSKKPKPLAWQNVGKSINSAFFSPSGKRLLTTTMMDHLDILEDAHLASGLIKTPKTRIKHDNRTGRWLSTFMARWHPASFSGEEIFVSGSMKKPRTIEVFGGNGSLLREIRGIALTAVASRCCFHPSAEKLIVIGGNSSGRLTIAR</sequence>
<reference evidence="6" key="1">
    <citation type="submission" date="2021-01" db="EMBL/GenBank/DDBJ databases">
        <authorList>
            <person name="Corre E."/>
            <person name="Pelletier E."/>
            <person name="Niang G."/>
            <person name="Scheremetjew M."/>
            <person name="Finn R."/>
            <person name="Kale V."/>
            <person name="Holt S."/>
            <person name="Cochrane G."/>
            <person name="Meng A."/>
            <person name="Brown T."/>
            <person name="Cohen L."/>
        </authorList>
    </citation>
    <scope>NUCLEOTIDE SEQUENCE</scope>
    <source>
        <strain evidence="6">SM1012Den-03</strain>
    </source>
</reference>
<evidence type="ECO:0008006" key="7">
    <source>
        <dbReference type="Google" id="ProtNLM"/>
    </source>
</evidence>
<protein>
    <recommendedName>
        <fullName evidence="7">WD repeat-containing protein 76</fullName>
    </recommendedName>
</protein>
<feature type="region of interest" description="Disordered" evidence="5">
    <location>
        <begin position="178"/>
        <end position="199"/>
    </location>
</feature>
<evidence type="ECO:0000256" key="1">
    <source>
        <dbReference type="ARBA" id="ARBA00005434"/>
    </source>
</evidence>
<name>A0A7S2KTI2_9STRA</name>
<dbReference type="GO" id="GO:0003677">
    <property type="term" value="F:DNA binding"/>
    <property type="evidence" value="ECO:0007669"/>
    <property type="project" value="TreeGrafter"/>
</dbReference>
<dbReference type="SMART" id="SM00320">
    <property type="entry name" value="WD40"/>
    <property type="match status" value="4"/>
</dbReference>
<dbReference type="InterPro" id="IPR001680">
    <property type="entry name" value="WD40_rpt"/>
</dbReference>
<accession>A0A7S2KTI2</accession>
<dbReference type="SUPFAM" id="SSF50978">
    <property type="entry name" value="WD40 repeat-like"/>
    <property type="match status" value="1"/>
</dbReference>
<dbReference type="GO" id="GO:2000001">
    <property type="term" value="P:regulation of DNA damage checkpoint"/>
    <property type="evidence" value="ECO:0007669"/>
    <property type="project" value="TreeGrafter"/>
</dbReference>
<dbReference type="EMBL" id="HBGZ01006801">
    <property type="protein sequence ID" value="CAD9584964.1"/>
    <property type="molecule type" value="Transcribed_RNA"/>
</dbReference>